<evidence type="ECO:0000256" key="1">
    <source>
        <dbReference type="ARBA" id="ARBA00001954"/>
    </source>
</evidence>
<dbReference type="EMBL" id="JAALHA020000019">
    <property type="protein sequence ID" value="MDR9898692.1"/>
    <property type="molecule type" value="Genomic_DNA"/>
</dbReference>
<comment type="similarity">
    <text evidence="2">Belongs to the fatty acid desaturase type 2 family.</text>
</comment>
<dbReference type="PANTHER" id="PTHR12879:SF8">
    <property type="entry name" value="SPHINGOLIPID DELTA(4)-DESATURASE DES1"/>
    <property type="match status" value="1"/>
</dbReference>
<dbReference type="GO" id="GO:0042284">
    <property type="term" value="F:sphingolipid delta-4 desaturase activity"/>
    <property type="evidence" value="ECO:0007669"/>
    <property type="project" value="TreeGrafter"/>
</dbReference>
<comment type="cofactor">
    <cofactor evidence="1">
        <name>Fe(2+)</name>
        <dbReference type="ChEBI" id="CHEBI:29033"/>
    </cofactor>
</comment>
<dbReference type="RefSeq" id="WP_310834216.1">
    <property type="nucleotide sequence ID" value="NZ_CAWQFN010000587.1"/>
</dbReference>
<reference evidence="6" key="1">
    <citation type="journal article" date="2021" name="Science">
        <title>Hunting the eagle killer: A cyanobacterial neurotoxin causes vacuolar myelinopathy.</title>
        <authorList>
            <person name="Breinlinger S."/>
            <person name="Phillips T.J."/>
            <person name="Haram B.N."/>
            <person name="Mares J."/>
            <person name="Martinez Yerena J.A."/>
            <person name="Hrouzek P."/>
            <person name="Sobotka R."/>
            <person name="Henderson W.M."/>
            <person name="Schmieder P."/>
            <person name="Williams S.M."/>
            <person name="Lauderdale J.D."/>
            <person name="Wilde H.D."/>
            <person name="Gerrin W."/>
            <person name="Kust A."/>
            <person name="Washington J.W."/>
            <person name="Wagner C."/>
            <person name="Geier B."/>
            <person name="Liebeke M."/>
            <person name="Enke H."/>
            <person name="Niedermeyer T.H.J."/>
            <person name="Wilde S.B."/>
        </authorList>
    </citation>
    <scope>NUCLEOTIDE SEQUENCE [LARGE SCALE GENOMIC DNA]</scope>
    <source>
        <strain evidence="6">Thurmond2011</strain>
    </source>
</reference>
<protein>
    <submittedName>
        <fullName evidence="5">Fatty acid desaturase</fullName>
        <ecNumber evidence="5">1.14.19.-</ecNumber>
    </submittedName>
</protein>
<dbReference type="PANTHER" id="PTHR12879">
    <property type="entry name" value="SPHINGOLIPID DELTA 4 DESATURASE/C-4 HYDROXYLASE PROTEIN DES2"/>
    <property type="match status" value="1"/>
</dbReference>
<dbReference type="GO" id="GO:0016020">
    <property type="term" value="C:membrane"/>
    <property type="evidence" value="ECO:0007669"/>
    <property type="project" value="GOC"/>
</dbReference>
<dbReference type="Pfam" id="PF00487">
    <property type="entry name" value="FA_desaturase"/>
    <property type="match status" value="2"/>
</dbReference>
<dbReference type="InterPro" id="IPR054681">
    <property type="entry name" value="CrtW-like"/>
</dbReference>
<keyword evidence="3" id="KW-0472">Membrane</keyword>
<feature type="transmembrane region" description="Helical" evidence="3">
    <location>
        <begin position="20"/>
        <end position="41"/>
    </location>
</feature>
<dbReference type="Proteomes" id="UP000667802">
    <property type="component" value="Unassembled WGS sequence"/>
</dbReference>
<feature type="domain" description="Fatty acid desaturase" evidence="4">
    <location>
        <begin position="52"/>
        <end position="150"/>
    </location>
</feature>
<sequence>MNQAEQLPSQSIKLSSVSTLAGVLIATAIMGVSAISLVLLLSVNIANLNFFVLFIAILWQTFLYTGLFITAHDAMHGTVFPENTKINHLIGSMCAVLYGCLPYKALLRKHWMHHRYPASDLDPDFHDGKNKNFFAWYLHFMKGYATWSQMILITIIYNSSHYILHIPRANLNYFWAVPCILSSLQLFYFGTFLPHREPQDGYSEPHRARTISYPIWWSFLTCYHFGYHYEHHEYPNVPWWQLPKVHRENVGSL</sequence>
<accession>A0AAP5IEP3</accession>
<gene>
    <name evidence="5" type="ORF">G7B40_029655</name>
</gene>
<evidence type="ECO:0000256" key="2">
    <source>
        <dbReference type="ARBA" id="ARBA00008749"/>
    </source>
</evidence>
<evidence type="ECO:0000313" key="5">
    <source>
        <dbReference type="EMBL" id="MDR9898692.1"/>
    </source>
</evidence>
<comment type="caution">
    <text evidence="5">The sequence shown here is derived from an EMBL/GenBank/DDBJ whole genome shotgun (WGS) entry which is preliminary data.</text>
</comment>
<dbReference type="NCBIfam" id="NF045690">
    <property type="entry name" value="BCarotKetCrtW"/>
    <property type="match status" value="1"/>
</dbReference>
<dbReference type="EC" id="1.14.19.-" evidence="5"/>
<evidence type="ECO:0000256" key="3">
    <source>
        <dbReference type="SAM" id="Phobius"/>
    </source>
</evidence>
<feature type="transmembrane region" description="Helical" evidence="3">
    <location>
        <begin position="48"/>
        <end position="69"/>
    </location>
</feature>
<evidence type="ECO:0000313" key="6">
    <source>
        <dbReference type="Proteomes" id="UP000667802"/>
    </source>
</evidence>
<feature type="transmembrane region" description="Helical" evidence="3">
    <location>
        <begin position="173"/>
        <end position="193"/>
    </location>
</feature>
<organism evidence="5 6">
    <name type="scientific">Aetokthonos hydrillicola Thurmond2011</name>
    <dbReference type="NCBI Taxonomy" id="2712845"/>
    <lineage>
        <taxon>Bacteria</taxon>
        <taxon>Bacillati</taxon>
        <taxon>Cyanobacteriota</taxon>
        <taxon>Cyanophyceae</taxon>
        <taxon>Nostocales</taxon>
        <taxon>Hapalosiphonaceae</taxon>
        <taxon>Aetokthonos</taxon>
    </lineage>
</organism>
<feature type="transmembrane region" description="Helical" evidence="3">
    <location>
        <begin position="134"/>
        <end position="157"/>
    </location>
</feature>
<dbReference type="AlphaFoldDB" id="A0AAP5IEP3"/>
<keyword evidence="3" id="KW-1133">Transmembrane helix</keyword>
<evidence type="ECO:0000259" key="4">
    <source>
        <dbReference type="Pfam" id="PF00487"/>
    </source>
</evidence>
<keyword evidence="5" id="KW-0560">Oxidoreductase</keyword>
<feature type="transmembrane region" description="Helical" evidence="3">
    <location>
        <begin position="89"/>
        <end position="107"/>
    </location>
</feature>
<feature type="domain" description="Fatty acid desaturase" evidence="4">
    <location>
        <begin position="165"/>
        <end position="248"/>
    </location>
</feature>
<name>A0AAP5IEP3_9CYAN</name>
<keyword evidence="3" id="KW-0812">Transmembrane</keyword>
<dbReference type="GO" id="GO:0046513">
    <property type="term" value="P:ceramide biosynthetic process"/>
    <property type="evidence" value="ECO:0007669"/>
    <property type="project" value="TreeGrafter"/>
</dbReference>
<keyword evidence="6" id="KW-1185">Reference proteome</keyword>
<proteinExistence type="inferred from homology"/>
<dbReference type="InterPro" id="IPR005804">
    <property type="entry name" value="FA_desaturase_dom"/>
</dbReference>